<comment type="caution">
    <text evidence="1">The sequence shown here is derived from an EMBL/GenBank/DDBJ whole genome shotgun (WGS) entry which is preliminary data.</text>
</comment>
<dbReference type="Proteomes" id="UP000719766">
    <property type="component" value="Unassembled WGS sequence"/>
</dbReference>
<protein>
    <submittedName>
        <fullName evidence="1">Uncharacterized protein</fullName>
    </submittedName>
</protein>
<proteinExistence type="predicted"/>
<accession>A0A9P7E3S1</accession>
<name>A0A9P7E3S1_9AGAM</name>
<sequence length="157" mass="17363">MLIQVVAYRSQDDVLRDDHCAVIQSKLPSVVCPISGRLHTRLMLGICQASGSSTLENMVQLISAAVIIFEHSSYIFDKRRYLQDKRESDPSFYVALEQYMSSPHAGAVMKGVSDTVHAYEKAVATSAKENESSCSPAKAQLINAVIEITLNHRLPRP</sequence>
<dbReference type="AlphaFoldDB" id="A0A9P7E3S1"/>
<dbReference type="EMBL" id="JABBWE010000001">
    <property type="protein sequence ID" value="KAG1810389.1"/>
    <property type="molecule type" value="Genomic_DNA"/>
</dbReference>
<dbReference type="OrthoDB" id="2682726at2759"/>
<evidence type="ECO:0000313" key="1">
    <source>
        <dbReference type="EMBL" id="KAG1810389.1"/>
    </source>
</evidence>
<keyword evidence="2" id="KW-1185">Reference proteome</keyword>
<dbReference type="RefSeq" id="XP_041168054.1">
    <property type="nucleotide sequence ID" value="XM_041310788.1"/>
</dbReference>
<organism evidence="1 2">
    <name type="scientific">Suillus plorans</name>
    <dbReference type="NCBI Taxonomy" id="116603"/>
    <lineage>
        <taxon>Eukaryota</taxon>
        <taxon>Fungi</taxon>
        <taxon>Dikarya</taxon>
        <taxon>Basidiomycota</taxon>
        <taxon>Agaricomycotina</taxon>
        <taxon>Agaricomycetes</taxon>
        <taxon>Agaricomycetidae</taxon>
        <taxon>Boletales</taxon>
        <taxon>Suillineae</taxon>
        <taxon>Suillaceae</taxon>
        <taxon>Suillus</taxon>
    </lineage>
</organism>
<dbReference type="GeneID" id="64604552"/>
<evidence type="ECO:0000313" key="2">
    <source>
        <dbReference type="Proteomes" id="UP000719766"/>
    </source>
</evidence>
<gene>
    <name evidence="1" type="ORF">HD556DRAFT_49771</name>
</gene>
<reference evidence="1" key="1">
    <citation type="journal article" date="2020" name="New Phytol.">
        <title>Comparative genomics reveals dynamic genome evolution in host specialist ectomycorrhizal fungi.</title>
        <authorList>
            <person name="Lofgren L.A."/>
            <person name="Nguyen N.H."/>
            <person name="Vilgalys R."/>
            <person name="Ruytinx J."/>
            <person name="Liao H.L."/>
            <person name="Branco S."/>
            <person name="Kuo A."/>
            <person name="LaButti K."/>
            <person name="Lipzen A."/>
            <person name="Andreopoulos W."/>
            <person name="Pangilinan J."/>
            <person name="Riley R."/>
            <person name="Hundley H."/>
            <person name="Na H."/>
            <person name="Barry K."/>
            <person name="Grigoriev I.V."/>
            <person name="Stajich J.E."/>
            <person name="Kennedy P.G."/>
        </authorList>
    </citation>
    <scope>NUCLEOTIDE SEQUENCE</scope>
    <source>
        <strain evidence="1">S12</strain>
    </source>
</reference>